<dbReference type="AlphaFoldDB" id="A0A1X2IH50"/>
<feature type="compositionally biased region" description="Low complexity" evidence="4">
    <location>
        <begin position="159"/>
        <end position="184"/>
    </location>
</feature>
<feature type="region of interest" description="Disordered" evidence="4">
    <location>
        <begin position="137"/>
        <end position="207"/>
    </location>
</feature>
<keyword evidence="2" id="KW-0863">Zinc-finger</keyword>
<dbReference type="InterPro" id="IPR011011">
    <property type="entry name" value="Znf_FYVE_PHD"/>
</dbReference>
<dbReference type="InterPro" id="IPR013083">
    <property type="entry name" value="Znf_RING/FYVE/PHD"/>
</dbReference>
<feature type="compositionally biased region" description="Basic and acidic residues" evidence="4">
    <location>
        <begin position="368"/>
        <end position="382"/>
    </location>
</feature>
<dbReference type="OrthoDB" id="5863171at2759"/>
<feature type="compositionally biased region" description="Low complexity" evidence="4">
    <location>
        <begin position="611"/>
        <end position="629"/>
    </location>
</feature>
<feature type="region of interest" description="Disordered" evidence="4">
    <location>
        <begin position="345"/>
        <end position="442"/>
    </location>
</feature>
<evidence type="ECO:0000313" key="7">
    <source>
        <dbReference type="Proteomes" id="UP000193560"/>
    </source>
</evidence>
<feature type="region of interest" description="Disordered" evidence="4">
    <location>
        <begin position="1"/>
        <end position="26"/>
    </location>
</feature>
<dbReference type="InterPro" id="IPR001965">
    <property type="entry name" value="Znf_PHD"/>
</dbReference>
<evidence type="ECO:0000313" key="6">
    <source>
        <dbReference type="EMBL" id="ORZ16491.1"/>
    </source>
</evidence>
<keyword evidence="3" id="KW-0862">Zinc</keyword>
<gene>
    <name evidence="6" type="ORF">BCR42DRAFT_491522</name>
</gene>
<dbReference type="EMBL" id="MCGE01000011">
    <property type="protein sequence ID" value="ORZ16491.1"/>
    <property type="molecule type" value="Genomic_DNA"/>
</dbReference>
<feature type="compositionally biased region" description="Basic and acidic residues" evidence="4">
    <location>
        <begin position="430"/>
        <end position="442"/>
    </location>
</feature>
<evidence type="ECO:0000256" key="2">
    <source>
        <dbReference type="ARBA" id="ARBA00022771"/>
    </source>
</evidence>
<feature type="domain" description="Zinc finger PHD-type" evidence="5">
    <location>
        <begin position="522"/>
        <end position="577"/>
    </location>
</feature>
<feature type="compositionally biased region" description="Low complexity" evidence="4">
    <location>
        <begin position="137"/>
        <end position="152"/>
    </location>
</feature>
<dbReference type="STRING" id="90262.A0A1X2IH50"/>
<name>A0A1X2IH50_9FUNG</name>
<keyword evidence="1" id="KW-0479">Metal-binding</keyword>
<sequence>MTTSDLYPSTSSDMSQTQESSVKPTTFADATFNTTETRYFTKDTTDQYQHQQQQQCHHQQQLVVPELPSMAYLPELILSSWLQSEYNQTQSPIIIQPIHHTLENATITYDTLVVEQQKELVKDVFFSPAMSSTNKSTIPLLSSTPSVTLSPSARTTLATPSNSVTPSSSPSSSIYASTPSSSSCSDDDTTTLCGSQTDGESLEDDFSPSDLLLEQDDASLFFCALDLELEQQQLSPSPSVSSPSPCSSSSSSLDASEASAMIPQHSSVLKRKRKNGGNGAPLLPLKRSPWLGVISPKSTPPMSPNEYRWDYFDASGEDSSTDDDTASTSNDYRTMKTDFQFISMQDADDDDDDDDHDDDDNDSSSFWENRRANMFDDREKTNSSKNKLTKLSKRKMSMKQSTSTTVIKKRKQNKKPKTTASTSTVIPPLESHDHLEKTDPRPTCHPTLYQKLTKTNVDWCRYCGTTEGVNWRPGPWGKRTLCNKHGCDYKGYGFACKLPRLNLTGYVHESLHDRDRPVLQFYCATCHQMESWDTNVLVRCEGCYKSYHQKCYHGDEQPLTDAFVAGDQPWYCEETCRENVACGRVVVEISRKRLPLMCAPTKNQIQASLCNSNNNNNNNTNSHRSISSSTDRATRNTGVGREANR</sequence>
<feature type="compositionally biased region" description="Acidic residues" evidence="4">
    <location>
        <begin position="315"/>
        <end position="325"/>
    </location>
</feature>
<feature type="compositionally biased region" description="Polar residues" evidence="4">
    <location>
        <begin position="1"/>
        <end position="24"/>
    </location>
</feature>
<dbReference type="SUPFAM" id="SSF57903">
    <property type="entry name" value="FYVE/PHD zinc finger"/>
    <property type="match status" value="1"/>
</dbReference>
<evidence type="ECO:0000256" key="1">
    <source>
        <dbReference type="ARBA" id="ARBA00022723"/>
    </source>
</evidence>
<feature type="compositionally biased region" description="Basic residues" evidence="4">
    <location>
        <begin position="387"/>
        <end position="397"/>
    </location>
</feature>
<dbReference type="Proteomes" id="UP000193560">
    <property type="component" value="Unassembled WGS sequence"/>
</dbReference>
<dbReference type="GO" id="GO:0008270">
    <property type="term" value="F:zinc ion binding"/>
    <property type="evidence" value="ECO:0007669"/>
    <property type="project" value="UniProtKB-KW"/>
</dbReference>
<protein>
    <recommendedName>
        <fullName evidence="5">Zinc finger PHD-type domain-containing protein</fullName>
    </recommendedName>
</protein>
<feature type="compositionally biased region" description="Basic residues" evidence="4">
    <location>
        <begin position="407"/>
        <end position="417"/>
    </location>
</feature>
<dbReference type="SMART" id="SM00249">
    <property type="entry name" value="PHD"/>
    <property type="match status" value="1"/>
</dbReference>
<accession>A0A1X2IH50</accession>
<evidence type="ECO:0000256" key="3">
    <source>
        <dbReference type="ARBA" id="ARBA00022833"/>
    </source>
</evidence>
<evidence type="ECO:0000256" key="4">
    <source>
        <dbReference type="SAM" id="MobiDB-lite"/>
    </source>
</evidence>
<reference evidence="6 7" key="1">
    <citation type="submission" date="2016-07" db="EMBL/GenBank/DDBJ databases">
        <title>Pervasive Adenine N6-methylation of Active Genes in Fungi.</title>
        <authorList>
            <consortium name="DOE Joint Genome Institute"/>
            <person name="Mondo S.J."/>
            <person name="Dannebaum R.O."/>
            <person name="Kuo R.C."/>
            <person name="Labutti K."/>
            <person name="Haridas S."/>
            <person name="Kuo A."/>
            <person name="Salamov A."/>
            <person name="Ahrendt S.R."/>
            <person name="Lipzen A."/>
            <person name="Sullivan W."/>
            <person name="Andreopoulos W.B."/>
            <person name="Clum A."/>
            <person name="Lindquist E."/>
            <person name="Daum C."/>
            <person name="Ramamoorthy G.K."/>
            <person name="Gryganskyi A."/>
            <person name="Culley D."/>
            <person name="Magnuson J.K."/>
            <person name="James T.Y."/>
            <person name="O'Malley M.A."/>
            <person name="Stajich J.E."/>
            <person name="Spatafora J.W."/>
            <person name="Visel A."/>
            <person name="Grigoriev I.V."/>
        </authorList>
    </citation>
    <scope>NUCLEOTIDE SEQUENCE [LARGE SCALE GENOMIC DNA]</scope>
    <source>
        <strain evidence="6 7">NRRL 1336</strain>
    </source>
</reference>
<feature type="region of interest" description="Disordered" evidence="4">
    <location>
        <begin position="609"/>
        <end position="645"/>
    </location>
</feature>
<evidence type="ECO:0000259" key="5">
    <source>
        <dbReference type="SMART" id="SM00249"/>
    </source>
</evidence>
<feature type="region of interest" description="Disordered" evidence="4">
    <location>
        <begin position="234"/>
        <end position="331"/>
    </location>
</feature>
<keyword evidence="7" id="KW-1185">Reference proteome</keyword>
<feature type="compositionally biased region" description="Acidic residues" evidence="4">
    <location>
        <begin position="346"/>
        <end position="362"/>
    </location>
</feature>
<proteinExistence type="predicted"/>
<feature type="compositionally biased region" description="Low complexity" evidence="4">
    <location>
        <begin position="235"/>
        <end position="252"/>
    </location>
</feature>
<dbReference type="Gene3D" id="3.30.40.10">
    <property type="entry name" value="Zinc/RING finger domain, C3HC4 (zinc finger)"/>
    <property type="match status" value="1"/>
</dbReference>
<organism evidence="6 7">
    <name type="scientific">Absidia repens</name>
    <dbReference type="NCBI Taxonomy" id="90262"/>
    <lineage>
        <taxon>Eukaryota</taxon>
        <taxon>Fungi</taxon>
        <taxon>Fungi incertae sedis</taxon>
        <taxon>Mucoromycota</taxon>
        <taxon>Mucoromycotina</taxon>
        <taxon>Mucoromycetes</taxon>
        <taxon>Mucorales</taxon>
        <taxon>Cunninghamellaceae</taxon>
        <taxon>Absidia</taxon>
    </lineage>
</organism>
<comment type="caution">
    <text evidence="6">The sequence shown here is derived from an EMBL/GenBank/DDBJ whole genome shotgun (WGS) entry which is preliminary data.</text>
</comment>